<dbReference type="InterPro" id="IPR050983">
    <property type="entry name" value="GST_Omega/HSP26"/>
</dbReference>
<dbReference type="SUPFAM" id="SSF52833">
    <property type="entry name" value="Thioredoxin-like"/>
    <property type="match status" value="1"/>
</dbReference>
<reference evidence="3 4" key="2">
    <citation type="journal article" date="2013" name="PLoS Genet.">
        <title>Comparative genome structure, secondary metabolite, and effector coding capacity across Cochliobolus pathogens.</title>
        <authorList>
            <person name="Condon B.J."/>
            <person name="Leng Y."/>
            <person name="Wu D."/>
            <person name="Bushley K.E."/>
            <person name="Ohm R.A."/>
            <person name="Otillar R."/>
            <person name="Martin J."/>
            <person name="Schackwitz W."/>
            <person name="Grimwood J."/>
            <person name="MohdZainudin N."/>
            <person name="Xue C."/>
            <person name="Wang R."/>
            <person name="Manning V.A."/>
            <person name="Dhillon B."/>
            <person name="Tu Z.J."/>
            <person name="Steffenson B.J."/>
            <person name="Salamov A."/>
            <person name="Sun H."/>
            <person name="Lowry S."/>
            <person name="LaButti K."/>
            <person name="Han J."/>
            <person name="Copeland A."/>
            <person name="Lindquist E."/>
            <person name="Barry K."/>
            <person name="Schmutz J."/>
            <person name="Baker S.E."/>
            <person name="Ciuffetti L.M."/>
            <person name="Grigoriev I.V."/>
            <person name="Zhong S."/>
            <person name="Turgeon B.G."/>
        </authorList>
    </citation>
    <scope>NUCLEOTIDE SEQUENCE [LARGE SCALE GENOMIC DNA]</scope>
    <source>
        <strain evidence="4">28A</strain>
    </source>
</reference>
<dbReference type="Gene3D" id="1.20.1050.10">
    <property type="match status" value="1"/>
</dbReference>
<dbReference type="SFLD" id="SFLDG00358">
    <property type="entry name" value="Main_(cytGST)"/>
    <property type="match status" value="1"/>
</dbReference>
<dbReference type="eggNOG" id="KOG0406">
    <property type="taxonomic scope" value="Eukaryota"/>
</dbReference>
<dbReference type="AlphaFoldDB" id="R0KW73"/>
<proteinExistence type="predicted"/>
<reference evidence="3 4" key="1">
    <citation type="journal article" date="2012" name="PLoS Pathog.">
        <title>Diverse lifestyles and strategies of plant pathogenesis encoded in the genomes of eighteen Dothideomycetes fungi.</title>
        <authorList>
            <person name="Ohm R.A."/>
            <person name="Feau N."/>
            <person name="Henrissat B."/>
            <person name="Schoch C.L."/>
            <person name="Horwitz B.A."/>
            <person name="Barry K.W."/>
            <person name="Condon B.J."/>
            <person name="Copeland A.C."/>
            <person name="Dhillon B."/>
            <person name="Glaser F."/>
            <person name="Hesse C.N."/>
            <person name="Kosti I."/>
            <person name="LaButti K."/>
            <person name="Lindquist E.A."/>
            <person name="Lucas S."/>
            <person name="Salamov A.A."/>
            <person name="Bradshaw R.E."/>
            <person name="Ciuffetti L."/>
            <person name="Hamelin R.C."/>
            <person name="Kema G.H.J."/>
            <person name="Lawrence C."/>
            <person name="Scott J.A."/>
            <person name="Spatafora J.W."/>
            <person name="Turgeon B.G."/>
            <person name="de Wit P.J.G.M."/>
            <person name="Zhong S."/>
            <person name="Goodwin S.B."/>
            <person name="Grigoriev I.V."/>
        </authorList>
    </citation>
    <scope>NUCLEOTIDE SEQUENCE [LARGE SCALE GENOMIC DNA]</scope>
    <source>
        <strain evidence="4">28A</strain>
    </source>
</reference>
<dbReference type="STRING" id="671987.R0KW73"/>
<sequence length="239" mass="26672">MAHVNGNAPKITLYTNHRCPYAHRAHIVVKELGLPYDEVIIDLDKPREQWYLDINPRGLVPTIKFNDEIITESSIVATFLADAYPSHVLPASGSPETALARARINFFIDTWNTKAGSYLFKIMMLDSDEEKAKLSNEFIDVVGKEIDPLLKDAKPFFGGSEKPTLAEAITAPFIIRIYSLSRHGALPQAIASGFDKLPNFSKWAAETIKQESVTYIYDEEDVVKSFVAKINSLKAKAAK</sequence>
<accession>R0KW73</accession>
<dbReference type="SUPFAM" id="SSF47616">
    <property type="entry name" value="GST C-terminal domain-like"/>
    <property type="match status" value="1"/>
</dbReference>
<evidence type="ECO:0000259" key="1">
    <source>
        <dbReference type="PROSITE" id="PS50404"/>
    </source>
</evidence>
<dbReference type="OrthoDB" id="202840at2759"/>
<dbReference type="PROSITE" id="PS50404">
    <property type="entry name" value="GST_NTER"/>
    <property type="match status" value="1"/>
</dbReference>
<dbReference type="Proteomes" id="UP000016935">
    <property type="component" value="Unassembled WGS sequence"/>
</dbReference>
<dbReference type="GO" id="GO:0005737">
    <property type="term" value="C:cytoplasm"/>
    <property type="evidence" value="ECO:0007669"/>
    <property type="project" value="TreeGrafter"/>
</dbReference>
<feature type="domain" description="GST N-terminal" evidence="1">
    <location>
        <begin position="9"/>
        <end position="88"/>
    </location>
</feature>
<name>R0KW73_EXST2</name>
<dbReference type="EMBL" id="KB908481">
    <property type="protein sequence ID" value="EOA91997.1"/>
    <property type="molecule type" value="Genomic_DNA"/>
</dbReference>
<dbReference type="RefSeq" id="XP_008020976.1">
    <property type="nucleotide sequence ID" value="XM_008022785.1"/>
</dbReference>
<dbReference type="HOGENOM" id="CLU_074611_0_0_1"/>
<evidence type="ECO:0008006" key="5">
    <source>
        <dbReference type="Google" id="ProtNLM"/>
    </source>
</evidence>
<dbReference type="PROSITE" id="PS50405">
    <property type="entry name" value="GST_CTER"/>
    <property type="match status" value="1"/>
</dbReference>
<dbReference type="CDD" id="cd00299">
    <property type="entry name" value="GST_C_family"/>
    <property type="match status" value="1"/>
</dbReference>
<dbReference type="InterPro" id="IPR010987">
    <property type="entry name" value="Glutathione-S-Trfase_C-like"/>
</dbReference>
<evidence type="ECO:0000313" key="3">
    <source>
        <dbReference type="EMBL" id="EOA91997.1"/>
    </source>
</evidence>
<protein>
    <recommendedName>
        <fullName evidence="5">Thioredoxin-like protein</fullName>
    </recommendedName>
</protein>
<dbReference type="InterPro" id="IPR004045">
    <property type="entry name" value="Glutathione_S-Trfase_N"/>
</dbReference>
<dbReference type="CDD" id="cd00570">
    <property type="entry name" value="GST_N_family"/>
    <property type="match status" value="1"/>
</dbReference>
<evidence type="ECO:0000259" key="2">
    <source>
        <dbReference type="PROSITE" id="PS50405"/>
    </source>
</evidence>
<gene>
    <name evidence="3" type="ORF">SETTUDRAFT_162536</name>
</gene>
<dbReference type="PANTHER" id="PTHR43968">
    <property type="match status" value="1"/>
</dbReference>
<dbReference type="Pfam" id="PF13409">
    <property type="entry name" value="GST_N_2"/>
    <property type="match status" value="1"/>
</dbReference>
<feature type="domain" description="GST C-terminal" evidence="2">
    <location>
        <begin position="97"/>
        <end position="226"/>
    </location>
</feature>
<dbReference type="InterPro" id="IPR040079">
    <property type="entry name" value="Glutathione_S-Trfase"/>
</dbReference>
<dbReference type="SFLD" id="SFLDS00019">
    <property type="entry name" value="Glutathione_Transferase_(cytos"/>
    <property type="match status" value="1"/>
</dbReference>
<dbReference type="InterPro" id="IPR036249">
    <property type="entry name" value="Thioredoxin-like_sf"/>
</dbReference>
<organism evidence="3 4">
    <name type="scientific">Exserohilum turcicum (strain 28A)</name>
    <name type="common">Northern leaf blight fungus</name>
    <name type="synonym">Setosphaeria turcica</name>
    <dbReference type="NCBI Taxonomy" id="671987"/>
    <lineage>
        <taxon>Eukaryota</taxon>
        <taxon>Fungi</taxon>
        <taxon>Dikarya</taxon>
        <taxon>Ascomycota</taxon>
        <taxon>Pezizomycotina</taxon>
        <taxon>Dothideomycetes</taxon>
        <taxon>Pleosporomycetidae</taxon>
        <taxon>Pleosporales</taxon>
        <taxon>Pleosporineae</taxon>
        <taxon>Pleosporaceae</taxon>
        <taxon>Exserohilum</taxon>
    </lineage>
</organism>
<dbReference type="PROSITE" id="PS51354">
    <property type="entry name" value="GLUTAREDOXIN_2"/>
    <property type="match status" value="1"/>
</dbReference>
<dbReference type="Gene3D" id="3.40.30.10">
    <property type="entry name" value="Glutaredoxin"/>
    <property type="match status" value="1"/>
</dbReference>
<evidence type="ECO:0000313" key="4">
    <source>
        <dbReference type="Proteomes" id="UP000016935"/>
    </source>
</evidence>
<keyword evidence="4" id="KW-1185">Reference proteome</keyword>
<dbReference type="PANTHER" id="PTHR43968:SF8">
    <property type="entry name" value="S-TRANSFERASE, PUTATIVE (AFU_ORTHOLOGUE AFUA_2G00590)-RELATED"/>
    <property type="match status" value="1"/>
</dbReference>
<dbReference type="InterPro" id="IPR036282">
    <property type="entry name" value="Glutathione-S-Trfase_C_sf"/>
</dbReference>
<dbReference type="GeneID" id="19398422"/>